<dbReference type="AlphaFoldDB" id="A0A0H2WET1"/>
<gene>
    <name evidence="2" type="ordered locus">BMAA2057.1</name>
</gene>
<evidence type="ECO:0000256" key="1">
    <source>
        <dbReference type="SAM" id="MobiDB-lite"/>
    </source>
</evidence>
<dbReference type="EMBL" id="CP000011">
    <property type="protein sequence ID" value="AAU47169.1"/>
    <property type="molecule type" value="Genomic_DNA"/>
</dbReference>
<sequence>MADRTADRAARRDVRRRYRASVASMRRLRREDGAARWRRKIGRGESGGASKSTRSTRSISPMNSAISAQSGKCEDAR</sequence>
<accession>A0A0H2WET1</accession>
<organism evidence="2 3">
    <name type="scientific">Burkholderia mallei (strain ATCC 23344)</name>
    <dbReference type="NCBI Taxonomy" id="243160"/>
    <lineage>
        <taxon>Bacteria</taxon>
        <taxon>Pseudomonadati</taxon>
        <taxon>Pseudomonadota</taxon>
        <taxon>Betaproteobacteria</taxon>
        <taxon>Burkholderiales</taxon>
        <taxon>Burkholderiaceae</taxon>
        <taxon>Burkholderia</taxon>
        <taxon>pseudomallei group</taxon>
    </lineage>
</organism>
<reference evidence="2 3" key="1">
    <citation type="journal article" date="2004" name="Proc. Natl. Acad. Sci. U.S.A.">
        <title>Structural flexibility in the Burkholderia mallei genome.</title>
        <authorList>
            <person name="Nierman W.C."/>
            <person name="DeShazer D."/>
            <person name="Kim H.S."/>
            <person name="Tettelin H."/>
            <person name="Nelson K.E."/>
            <person name="Feldblyum T."/>
            <person name="Ulrich R.L."/>
            <person name="Ronning C.M."/>
            <person name="Brinkac L.M."/>
            <person name="Daugherty S.C."/>
            <person name="Davidsen T.D."/>
            <person name="Deboy R.T."/>
            <person name="Dimitrov G."/>
            <person name="Dodson R.J."/>
            <person name="Durkin A.S."/>
            <person name="Gwinn M.L."/>
            <person name="Haft D.H."/>
            <person name="Khouri H."/>
            <person name="Kolonay J.F."/>
            <person name="Madupu R."/>
            <person name="Mohammoud Y."/>
            <person name="Nelson W.C."/>
            <person name="Radune D."/>
            <person name="Romero C.M."/>
            <person name="Sarria S."/>
            <person name="Selengut J."/>
            <person name="Shamblin C."/>
            <person name="Sullivan S.A."/>
            <person name="White O."/>
            <person name="Yu Y."/>
            <person name="Zafar N."/>
            <person name="Zhou L."/>
            <person name="Fraser C.M."/>
        </authorList>
    </citation>
    <scope>NUCLEOTIDE SEQUENCE [LARGE SCALE GENOMIC DNA]</scope>
    <source>
        <strain evidence="2 3">ATCC 23344</strain>
    </source>
</reference>
<dbReference type="Proteomes" id="UP000006693">
    <property type="component" value="Chromosome 2"/>
</dbReference>
<evidence type="ECO:0000313" key="3">
    <source>
        <dbReference type="Proteomes" id="UP000006693"/>
    </source>
</evidence>
<evidence type="ECO:0000313" key="2">
    <source>
        <dbReference type="EMBL" id="AAU47169.1"/>
    </source>
</evidence>
<keyword evidence="3" id="KW-1185">Reference proteome</keyword>
<protein>
    <submittedName>
        <fullName evidence="2">Uncharacterized protein</fullName>
    </submittedName>
</protein>
<feature type="region of interest" description="Disordered" evidence="1">
    <location>
        <begin position="27"/>
        <end position="77"/>
    </location>
</feature>
<name>A0A0H2WET1_BURMA</name>
<feature type="compositionally biased region" description="Polar residues" evidence="1">
    <location>
        <begin position="49"/>
        <end position="70"/>
    </location>
</feature>
<dbReference type="KEGG" id="bma:BMAA2057.1"/>
<dbReference type="HOGENOM" id="CLU_198102_0_0_4"/>
<proteinExistence type="predicted"/>